<dbReference type="OrthoDB" id="9813301at2"/>
<protein>
    <submittedName>
        <fullName evidence="2">Vancomycin resistance protein YoaR</fullName>
    </submittedName>
</protein>
<dbReference type="PROSITE" id="PS51257">
    <property type="entry name" value="PROKAR_LIPOPROTEIN"/>
    <property type="match status" value="1"/>
</dbReference>
<dbReference type="PANTHER" id="PTHR35788">
    <property type="entry name" value="EXPORTED PROTEIN-RELATED"/>
    <property type="match status" value="1"/>
</dbReference>
<feature type="compositionally biased region" description="Basic and acidic residues" evidence="1">
    <location>
        <begin position="24"/>
        <end position="45"/>
    </location>
</feature>
<dbReference type="InterPro" id="IPR052913">
    <property type="entry name" value="Glycopeptide_resist_protein"/>
</dbReference>
<feature type="region of interest" description="Disordered" evidence="1">
    <location>
        <begin position="300"/>
        <end position="371"/>
    </location>
</feature>
<sequence length="371" mass="41612">MKAIVCFLTFLLFVLGCTPGSPPRSREDAGPASRPEEAKEVQSEDSRLILRHDGREWELDLSQVGFDGIDPTTLDRGAFYDWFAGVEKEINRKPRSARFEDRKLVPHKDGLKVDRAVVDRWLDGIHNYVNRPLEVPVQVWKPRITTGILKRIKEKRLGSYTTVYNPNNWNRTHNIKLSVKAIDHQVVPVGEIFSFNRTVGIRTTARGYRPAKVIVQGEYTEGIGGGICQTSSTLFNSVERAGLRIIQRVSHSKRVTYVPVGRDATVSWGGPDFQFQNQLNRPILLSATAKNGALTVEVFGSPNTVHQPKKTKEAPKTLPESESVPSPEKKHPIDEDAKLYRNEPLPSDRIQGAGSHRNPTGEQVETRSPLL</sequence>
<proteinExistence type="predicted"/>
<feature type="region of interest" description="Disordered" evidence="1">
    <location>
        <begin position="20"/>
        <end position="45"/>
    </location>
</feature>
<feature type="compositionally biased region" description="Basic and acidic residues" evidence="1">
    <location>
        <begin position="327"/>
        <end position="341"/>
    </location>
</feature>
<evidence type="ECO:0000313" key="3">
    <source>
        <dbReference type="Proteomes" id="UP000244240"/>
    </source>
</evidence>
<keyword evidence="3" id="KW-1185">Reference proteome</keyword>
<dbReference type="InterPro" id="IPR007391">
    <property type="entry name" value="Vancomycin_resist_VanW"/>
</dbReference>
<dbReference type="RefSeq" id="WP_108021515.1">
    <property type="nucleotide sequence ID" value="NZ_QBKR01000001.1"/>
</dbReference>
<gene>
    <name evidence="2" type="ORF">C8P63_101262</name>
</gene>
<comment type="caution">
    <text evidence="2">The sequence shown here is derived from an EMBL/GenBank/DDBJ whole genome shotgun (WGS) entry which is preliminary data.</text>
</comment>
<dbReference type="AlphaFoldDB" id="A0A2T6C9N9"/>
<evidence type="ECO:0000313" key="2">
    <source>
        <dbReference type="EMBL" id="PTX65038.1"/>
    </source>
</evidence>
<accession>A0A2T6C9N9</accession>
<reference evidence="2 3" key="1">
    <citation type="submission" date="2018-04" db="EMBL/GenBank/DDBJ databases">
        <title>Genomic Encyclopedia of Archaeal and Bacterial Type Strains, Phase II (KMG-II): from individual species to whole genera.</title>
        <authorList>
            <person name="Goeker M."/>
        </authorList>
    </citation>
    <scope>NUCLEOTIDE SEQUENCE [LARGE SCALE GENOMIC DNA]</scope>
    <source>
        <strain evidence="2 3">DSM 45787</strain>
    </source>
</reference>
<organism evidence="2 3">
    <name type="scientific">Melghirimyces profundicolus</name>
    <dbReference type="NCBI Taxonomy" id="1242148"/>
    <lineage>
        <taxon>Bacteria</taxon>
        <taxon>Bacillati</taxon>
        <taxon>Bacillota</taxon>
        <taxon>Bacilli</taxon>
        <taxon>Bacillales</taxon>
        <taxon>Thermoactinomycetaceae</taxon>
        <taxon>Melghirimyces</taxon>
    </lineage>
</organism>
<evidence type="ECO:0000256" key="1">
    <source>
        <dbReference type="SAM" id="MobiDB-lite"/>
    </source>
</evidence>
<name>A0A2T6C9N9_9BACL</name>
<dbReference type="PANTHER" id="PTHR35788:SF1">
    <property type="entry name" value="EXPORTED PROTEIN"/>
    <property type="match status" value="1"/>
</dbReference>
<dbReference type="EMBL" id="QBKR01000001">
    <property type="protein sequence ID" value="PTX65038.1"/>
    <property type="molecule type" value="Genomic_DNA"/>
</dbReference>
<dbReference type="Proteomes" id="UP000244240">
    <property type="component" value="Unassembled WGS sequence"/>
</dbReference>
<dbReference type="Pfam" id="PF04294">
    <property type="entry name" value="VanW"/>
    <property type="match status" value="1"/>
</dbReference>